<evidence type="ECO:0000313" key="2">
    <source>
        <dbReference type="Proteomes" id="UP001596549"/>
    </source>
</evidence>
<keyword evidence="2" id="KW-1185">Reference proteome</keyword>
<gene>
    <name evidence="1" type="ORF">ACFQPF_02720</name>
</gene>
<protein>
    <submittedName>
        <fullName evidence="1">Uncharacterized protein</fullName>
    </submittedName>
</protein>
<name>A0ABW2NIT3_9BACL</name>
<dbReference type="RefSeq" id="WP_379746152.1">
    <property type="nucleotide sequence ID" value="NZ_JBHTCP010000004.1"/>
</dbReference>
<organism evidence="1 2">
    <name type="scientific">Fictibacillus iocasae</name>
    <dbReference type="NCBI Taxonomy" id="2715437"/>
    <lineage>
        <taxon>Bacteria</taxon>
        <taxon>Bacillati</taxon>
        <taxon>Bacillota</taxon>
        <taxon>Bacilli</taxon>
        <taxon>Bacillales</taxon>
        <taxon>Fictibacillaceae</taxon>
        <taxon>Fictibacillus</taxon>
    </lineage>
</organism>
<accession>A0ABW2NIT3</accession>
<comment type="caution">
    <text evidence="1">The sequence shown here is derived from an EMBL/GenBank/DDBJ whole genome shotgun (WGS) entry which is preliminary data.</text>
</comment>
<sequence length="53" mass="6250">MEKSNKRFNLTLGTVWLFTILYSASYLMNMKLFPFVSWINALYKPVFTMMFGG</sequence>
<dbReference type="Proteomes" id="UP001596549">
    <property type="component" value="Unassembled WGS sequence"/>
</dbReference>
<reference evidence="2" key="1">
    <citation type="journal article" date="2019" name="Int. J. Syst. Evol. Microbiol.">
        <title>The Global Catalogue of Microorganisms (GCM) 10K type strain sequencing project: providing services to taxonomists for standard genome sequencing and annotation.</title>
        <authorList>
            <consortium name="The Broad Institute Genomics Platform"/>
            <consortium name="The Broad Institute Genome Sequencing Center for Infectious Disease"/>
            <person name="Wu L."/>
            <person name="Ma J."/>
        </authorList>
    </citation>
    <scope>NUCLEOTIDE SEQUENCE [LARGE SCALE GENOMIC DNA]</scope>
    <source>
        <strain evidence="2">NBRC 106396</strain>
    </source>
</reference>
<dbReference type="EMBL" id="JBHTCP010000004">
    <property type="protein sequence ID" value="MFC7370585.1"/>
    <property type="molecule type" value="Genomic_DNA"/>
</dbReference>
<proteinExistence type="predicted"/>
<evidence type="ECO:0000313" key="1">
    <source>
        <dbReference type="EMBL" id="MFC7370585.1"/>
    </source>
</evidence>